<evidence type="ECO:0000256" key="7">
    <source>
        <dbReference type="ARBA" id="ARBA00023049"/>
    </source>
</evidence>
<evidence type="ECO:0000259" key="12">
    <source>
        <dbReference type="Pfam" id="PF20009"/>
    </source>
</evidence>
<dbReference type="OrthoDB" id="6278496at2"/>
<dbReference type="InterPro" id="IPR013783">
    <property type="entry name" value="Ig-like_fold"/>
</dbReference>
<dbReference type="Pfam" id="PF18962">
    <property type="entry name" value="Por_Secre_tail"/>
    <property type="match status" value="1"/>
</dbReference>
<dbReference type="Gene3D" id="3.40.390.10">
    <property type="entry name" value="Collagenase (Catalytic Domain)"/>
    <property type="match status" value="1"/>
</dbReference>
<evidence type="ECO:0000256" key="9">
    <source>
        <dbReference type="SAM" id="SignalP"/>
    </source>
</evidence>
<evidence type="ECO:0000256" key="2">
    <source>
        <dbReference type="ARBA" id="ARBA00022670"/>
    </source>
</evidence>
<keyword evidence="7" id="KW-0482">Metalloprotease</keyword>
<dbReference type="GO" id="GO:0008237">
    <property type="term" value="F:metallopeptidase activity"/>
    <property type="evidence" value="ECO:0007669"/>
    <property type="project" value="UniProtKB-KW"/>
</dbReference>
<evidence type="ECO:0000259" key="10">
    <source>
        <dbReference type="Pfam" id="PF05572"/>
    </source>
</evidence>
<feature type="domain" description="GEVED" evidence="12">
    <location>
        <begin position="507"/>
        <end position="586"/>
    </location>
</feature>
<dbReference type="AlphaFoldDB" id="A0A552UX02"/>
<keyword evidence="2" id="KW-0645">Protease</keyword>
<accession>A0A552UX02</accession>
<dbReference type="CDD" id="cd00146">
    <property type="entry name" value="PKD"/>
    <property type="match status" value="1"/>
</dbReference>
<dbReference type="InterPro" id="IPR045474">
    <property type="entry name" value="GEVED"/>
</dbReference>
<keyword evidence="4 9" id="KW-0732">Signal</keyword>
<dbReference type="Pfam" id="PF20009">
    <property type="entry name" value="GEVED"/>
    <property type="match status" value="1"/>
</dbReference>
<organism evidence="13 14">
    <name type="scientific">Flavobacterium zepuense</name>
    <dbReference type="NCBI Taxonomy" id="2593302"/>
    <lineage>
        <taxon>Bacteria</taxon>
        <taxon>Pseudomonadati</taxon>
        <taxon>Bacteroidota</taxon>
        <taxon>Flavobacteriia</taxon>
        <taxon>Flavobacteriales</taxon>
        <taxon>Flavobacteriaceae</taxon>
        <taxon>Flavobacterium</taxon>
    </lineage>
</organism>
<evidence type="ECO:0000313" key="14">
    <source>
        <dbReference type="Proteomes" id="UP000320643"/>
    </source>
</evidence>
<dbReference type="Pfam" id="PF05572">
    <property type="entry name" value="Peptidase_M43"/>
    <property type="match status" value="1"/>
</dbReference>
<dbReference type="InterPro" id="IPR035986">
    <property type="entry name" value="PKD_dom_sf"/>
</dbReference>
<dbReference type="Proteomes" id="UP000320643">
    <property type="component" value="Unassembled WGS sequence"/>
</dbReference>
<sequence length="674" mass="72544">MKQFLLSLSFLGSLMVAQAQETHQCGADGLHNHKMATDAGYAKRMHDFDARYSNGSVKKGPQTVGNYVIPVVVHVMHKGEALGTGTNITDEQIKAQIKALNEDYRKLSGEAGSGIGIDTGIEFALAVRDPQGNCTNGITRTDMTGVALYMNSGVAYDTQNGLSDTALKALDYWNSNQYYNIWIVSEFDNDESPWSGYAYFSAAHGQAYDGAVILAEYFGTGNSTTTHELGHALNLYHTFEGDSAGTACPPAANGCGSGQGDCITDIAAHKRTDNCLTTTNGCFPTDTNLDYRYNYMNYTSCKNMFTQGQKDRMIDALTTIRASLLAANGNMSLVPPALSSVAFDISGNVVCAGSTIKLTDASTCVPKTYLDESDWDGLTFNWTLTNGTDTYNYNTQNVNFTPTETGTYDVTLNITQGNFNVSNTATGAIVVTDPSEIAESCTPSPGQVGNFGYTIYNVGFNTINNSTSTYTGGYNDYKCTTSTIVYPGNSYPLSIAINSMNQYIEHYRVYIDYNGNGLFESDEMVADGMIVDLTNDVFTTSVTIPQDAVQGQLLTMRVVGNAGVVTDAHVSCTNSFFVGDIEDYGVYITAPLSTPDFAAKTITMVPNPANSTVTLSAQSDIEYVVFYNMLGQVVLQKDLNAAQSVLDVANLSAGTYIVHATSQGKTATLKLVKQ</sequence>
<dbReference type="SUPFAM" id="SSF55486">
    <property type="entry name" value="Metalloproteases ('zincins'), catalytic domain"/>
    <property type="match status" value="1"/>
</dbReference>
<dbReference type="SUPFAM" id="SSF49299">
    <property type="entry name" value="PKD domain"/>
    <property type="match status" value="1"/>
</dbReference>
<evidence type="ECO:0000256" key="3">
    <source>
        <dbReference type="ARBA" id="ARBA00022723"/>
    </source>
</evidence>
<evidence type="ECO:0000256" key="1">
    <source>
        <dbReference type="ARBA" id="ARBA00008721"/>
    </source>
</evidence>
<keyword evidence="8" id="KW-1015">Disulfide bond</keyword>
<gene>
    <name evidence="13" type="ORF">FMM05_15895</name>
</gene>
<reference evidence="13 14" key="1">
    <citation type="submission" date="2019-07" db="EMBL/GenBank/DDBJ databases">
        <title>Flavobacterium sp. nov., isolated from glacier ice.</title>
        <authorList>
            <person name="Liu Q."/>
            <person name="Xin Y.-H."/>
        </authorList>
    </citation>
    <scope>NUCLEOTIDE SEQUENCE [LARGE SCALE GENOMIC DNA]</scope>
    <source>
        <strain evidence="13 14">ZT4R6</strain>
    </source>
</reference>
<dbReference type="GO" id="GO:0046872">
    <property type="term" value="F:metal ion binding"/>
    <property type="evidence" value="ECO:0007669"/>
    <property type="project" value="UniProtKB-KW"/>
</dbReference>
<dbReference type="InterPro" id="IPR026444">
    <property type="entry name" value="Secre_tail"/>
</dbReference>
<dbReference type="PANTHER" id="PTHR47466:SF1">
    <property type="entry name" value="METALLOPROTEASE MEP1 (AFU_ORTHOLOGUE AFUA_1G07730)-RELATED"/>
    <property type="match status" value="1"/>
</dbReference>
<feature type="domain" description="Secretion system C-terminal sorting" evidence="11">
    <location>
        <begin position="606"/>
        <end position="671"/>
    </location>
</feature>
<dbReference type="RefSeq" id="WP_143374388.1">
    <property type="nucleotide sequence ID" value="NZ_VJVZ01000011.1"/>
</dbReference>
<evidence type="ECO:0000313" key="13">
    <source>
        <dbReference type="EMBL" id="TRW22739.1"/>
    </source>
</evidence>
<proteinExistence type="inferred from homology"/>
<dbReference type="InterPro" id="IPR008754">
    <property type="entry name" value="Peptidase_M43"/>
</dbReference>
<keyword evidence="14" id="KW-1185">Reference proteome</keyword>
<comment type="similarity">
    <text evidence="1">Belongs to the peptidase M43B family.</text>
</comment>
<dbReference type="GO" id="GO:0006508">
    <property type="term" value="P:proteolysis"/>
    <property type="evidence" value="ECO:0007669"/>
    <property type="project" value="UniProtKB-KW"/>
</dbReference>
<evidence type="ECO:0000256" key="6">
    <source>
        <dbReference type="ARBA" id="ARBA00022833"/>
    </source>
</evidence>
<comment type="caution">
    <text evidence="13">The sequence shown here is derived from an EMBL/GenBank/DDBJ whole genome shotgun (WGS) entry which is preliminary data.</text>
</comment>
<keyword evidence="5" id="KW-0378">Hydrolase</keyword>
<feature type="domain" description="Peptidase M43 pregnancy-associated plasma-A" evidence="10">
    <location>
        <begin position="170"/>
        <end position="317"/>
    </location>
</feature>
<feature type="signal peptide" evidence="9">
    <location>
        <begin position="1"/>
        <end position="19"/>
    </location>
</feature>
<evidence type="ECO:0000256" key="4">
    <source>
        <dbReference type="ARBA" id="ARBA00022729"/>
    </source>
</evidence>
<feature type="chain" id="PRO_5021894891" evidence="9">
    <location>
        <begin position="20"/>
        <end position="674"/>
    </location>
</feature>
<evidence type="ECO:0000256" key="8">
    <source>
        <dbReference type="ARBA" id="ARBA00023157"/>
    </source>
</evidence>
<keyword evidence="3" id="KW-0479">Metal-binding</keyword>
<dbReference type="PANTHER" id="PTHR47466">
    <property type="match status" value="1"/>
</dbReference>
<keyword evidence="6" id="KW-0862">Zinc</keyword>
<evidence type="ECO:0000259" key="11">
    <source>
        <dbReference type="Pfam" id="PF18962"/>
    </source>
</evidence>
<dbReference type="NCBIfam" id="TIGR04183">
    <property type="entry name" value="Por_Secre_tail"/>
    <property type="match status" value="1"/>
</dbReference>
<dbReference type="Gene3D" id="2.60.40.10">
    <property type="entry name" value="Immunoglobulins"/>
    <property type="match status" value="1"/>
</dbReference>
<name>A0A552UX02_9FLAO</name>
<dbReference type="EMBL" id="VJVZ01000011">
    <property type="protein sequence ID" value="TRW22739.1"/>
    <property type="molecule type" value="Genomic_DNA"/>
</dbReference>
<dbReference type="InterPro" id="IPR024079">
    <property type="entry name" value="MetalloPept_cat_dom_sf"/>
</dbReference>
<evidence type="ECO:0000256" key="5">
    <source>
        <dbReference type="ARBA" id="ARBA00022801"/>
    </source>
</evidence>
<protein>
    <submittedName>
        <fullName evidence="13">T9SS type A sorting domain-containing protein</fullName>
    </submittedName>
</protein>